<organism evidence="9">
    <name type="scientific">marine sediment metagenome</name>
    <dbReference type="NCBI Taxonomy" id="412755"/>
    <lineage>
        <taxon>unclassified sequences</taxon>
        <taxon>metagenomes</taxon>
        <taxon>ecological metagenomes</taxon>
    </lineage>
</organism>
<dbReference type="GO" id="GO:0016020">
    <property type="term" value="C:membrane"/>
    <property type="evidence" value="ECO:0007669"/>
    <property type="project" value="UniProtKB-SubCell"/>
</dbReference>
<keyword evidence="3 7" id="KW-0812">Transmembrane</keyword>
<evidence type="ECO:0000256" key="1">
    <source>
        <dbReference type="ARBA" id="ARBA00004370"/>
    </source>
</evidence>
<evidence type="ECO:0000256" key="2">
    <source>
        <dbReference type="ARBA" id="ARBA00022448"/>
    </source>
</evidence>
<evidence type="ECO:0000256" key="5">
    <source>
        <dbReference type="ARBA" id="ARBA00022989"/>
    </source>
</evidence>
<evidence type="ECO:0000256" key="3">
    <source>
        <dbReference type="ARBA" id="ARBA00022692"/>
    </source>
</evidence>
<feature type="transmembrane region" description="Helical" evidence="7">
    <location>
        <begin position="47"/>
        <end position="67"/>
    </location>
</feature>
<name>A0A0F9HND0_9ZZZZ</name>
<comment type="subcellular location">
    <subcellularLocation>
        <location evidence="1">Membrane</location>
    </subcellularLocation>
</comment>
<protein>
    <recommendedName>
        <fullName evidence="8">Cytochrome b561 domain-containing protein</fullName>
    </recommendedName>
</protein>
<keyword evidence="2" id="KW-0813">Transport</keyword>
<evidence type="ECO:0000256" key="7">
    <source>
        <dbReference type="SAM" id="Phobius"/>
    </source>
</evidence>
<evidence type="ECO:0000256" key="4">
    <source>
        <dbReference type="ARBA" id="ARBA00022982"/>
    </source>
</evidence>
<feature type="domain" description="Cytochrome b561" evidence="8">
    <location>
        <begin position="6"/>
        <end position="132"/>
    </location>
</feature>
<dbReference type="Gene3D" id="1.20.120.1770">
    <property type="match status" value="1"/>
</dbReference>
<keyword evidence="6 7" id="KW-0472">Membrane</keyword>
<dbReference type="EMBL" id="LAZR01022050">
    <property type="protein sequence ID" value="KKL83205.1"/>
    <property type="molecule type" value="Genomic_DNA"/>
</dbReference>
<evidence type="ECO:0000259" key="8">
    <source>
        <dbReference type="SMART" id="SM00665"/>
    </source>
</evidence>
<comment type="caution">
    <text evidence="9">The sequence shown here is derived from an EMBL/GenBank/DDBJ whole genome shotgun (WGS) entry which is preliminary data.</text>
</comment>
<accession>A0A0F9HND0</accession>
<gene>
    <name evidence="9" type="ORF">LCGC14_1977090</name>
</gene>
<dbReference type="SMART" id="SM00665">
    <property type="entry name" value="B561"/>
    <property type="match status" value="1"/>
</dbReference>
<proteinExistence type="predicted"/>
<feature type="transmembrane region" description="Helical" evidence="7">
    <location>
        <begin position="79"/>
        <end position="103"/>
    </location>
</feature>
<dbReference type="InterPro" id="IPR006593">
    <property type="entry name" value="Cyt_b561/ferric_Rdtase_TM"/>
</dbReference>
<feature type="transmembrane region" description="Helical" evidence="7">
    <location>
        <begin position="115"/>
        <end position="137"/>
    </location>
</feature>
<keyword evidence="5 7" id="KW-1133">Transmembrane helix</keyword>
<evidence type="ECO:0000313" key="9">
    <source>
        <dbReference type="EMBL" id="KKL83205.1"/>
    </source>
</evidence>
<dbReference type="AlphaFoldDB" id="A0A0F9HND0"/>
<reference evidence="9" key="1">
    <citation type="journal article" date="2015" name="Nature">
        <title>Complex archaea that bridge the gap between prokaryotes and eukaryotes.</title>
        <authorList>
            <person name="Spang A."/>
            <person name="Saw J.H."/>
            <person name="Jorgensen S.L."/>
            <person name="Zaremba-Niedzwiedzka K."/>
            <person name="Martijn J."/>
            <person name="Lind A.E."/>
            <person name="van Eijk R."/>
            <person name="Schleper C."/>
            <person name="Guy L."/>
            <person name="Ettema T.J."/>
        </authorList>
    </citation>
    <scope>NUCLEOTIDE SEQUENCE</scope>
</reference>
<feature type="transmembrane region" description="Helical" evidence="7">
    <location>
        <begin position="6"/>
        <end position="26"/>
    </location>
</feature>
<evidence type="ECO:0000256" key="6">
    <source>
        <dbReference type="ARBA" id="ARBA00023136"/>
    </source>
</evidence>
<keyword evidence="4" id="KW-0249">Electron transport</keyword>
<sequence length="141" mass="15437">MIQIISHIILGISSFTLSLITVLIGTKNAGRFGESRITKNTFKIHRIFAIITGIIVIISFSLGFVLGNGLNITFTFGAGGIHGLTGFIAVILVLIQIIPSLIIKRRKQIKLIHRIVGYSLLIDLTIQLISGILRYTAFYGT</sequence>